<dbReference type="GO" id="GO:0000149">
    <property type="term" value="F:SNARE binding"/>
    <property type="evidence" value="ECO:0007669"/>
    <property type="project" value="TreeGrafter"/>
</dbReference>
<keyword evidence="3" id="KW-0268">Exocytosis</keyword>
<proteinExistence type="inferred from homology"/>
<dbReference type="InterPro" id="IPR010326">
    <property type="entry name" value="EXOC3/Sec6"/>
</dbReference>
<dbReference type="HOGENOM" id="CLU_686198_0_0_1"/>
<dbReference type="STRING" id="1051891.A0A0C3Q048"/>
<dbReference type="Proteomes" id="UP000054248">
    <property type="component" value="Unassembled WGS sequence"/>
</dbReference>
<dbReference type="OrthoDB" id="190098at2759"/>
<keyword evidence="2" id="KW-0813">Transport</keyword>
<reference evidence="4 5" key="1">
    <citation type="submission" date="2014-04" db="EMBL/GenBank/DDBJ databases">
        <authorList>
            <consortium name="DOE Joint Genome Institute"/>
            <person name="Kuo A."/>
            <person name="Girlanda M."/>
            <person name="Perotto S."/>
            <person name="Kohler A."/>
            <person name="Nagy L.G."/>
            <person name="Floudas D."/>
            <person name="Copeland A."/>
            <person name="Barry K.W."/>
            <person name="Cichocki N."/>
            <person name="Veneault-Fourrey C."/>
            <person name="LaButti K."/>
            <person name="Lindquist E.A."/>
            <person name="Lipzen A."/>
            <person name="Lundell T."/>
            <person name="Morin E."/>
            <person name="Murat C."/>
            <person name="Sun H."/>
            <person name="Tunlid A."/>
            <person name="Henrissat B."/>
            <person name="Grigoriev I.V."/>
            <person name="Hibbett D.S."/>
            <person name="Martin F."/>
            <person name="Nordberg H.P."/>
            <person name="Cantor M.N."/>
            <person name="Hua S.X."/>
        </authorList>
    </citation>
    <scope>NUCLEOTIDE SEQUENCE [LARGE SCALE GENOMIC DNA]</scope>
    <source>
        <strain evidence="4 5">MUT 4182</strain>
    </source>
</reference>
<dbReference type="AlphaFoldDB" id="A0A0C3Q048"/>
<feature type="non-terminal residue" evidence="4">
    <location>
        <position position="1"/>
    </location>
</feature>
<gene>
    <name evidence="4" type="ORF">M407DRAFT_86880</name>
</gene>
<name>A0A0C3Q048_9AGAM</name>
<organism evidence="4 5">
    <name type="scientific">Tulasnella calospora MUT 4182</name>
    <dbReference type="NCBI Taxonomy" id="1051891"/>
    <lineage>
        <taxon>Eukaryota</taxon>
        <taxon>Fungi</taxon>
        <taxon>Dikarya</taxon>
        <taxon>Basidiomycota</taxon>
        <taxon>Agaricomycotina</taxon>
        <taxon>Agaricomycetes</taxon>
        <taxon>Cantharellales</taxon>
        <taxon>Tulasnellaceae</taxon>
        <taxon>Tulasnella</taxon>
    </lineage>
</organism>
<dbReference type="Gene3D" id="1.10.357.70">
    <property type="entry name" value="Exocyst complex component Sec6, C-terminal domain"/>
    <property type="match status" value="1"/>
</dbReference>
<keyword evidence="5" id="KW-1185">Reference proteome</keyword>
<dbReference type="EMBL" id="KN823892">
    <property type="protein sequence ID" value="KIO15661.1"/>
    <property type="molecule type" value="Genomic_DNA"/>
</dbReference>
<dbReference type="InterPro" id="IPR042532">
    <property type="entry name" value="EXOC3/Sec6_C"/>
</dbReference>
<dbReference type="GO" id="GO:0006887">
    <property type="term" value="P:exocytosis"/>
    <property type="evidence" value="ECO:0007669"/>
    <property type="project" value="UniProtKB-KW"/>
</dbReference>
<reference evidence="5" key="2">
    <citation type="submission" date="2015-01" db="EMBL/GenBank/DDBJ databases">
        <title>Evolutionary Origins and Diversification of the Mycorrhizal Mutualists.</title>
        <authorList>
            <consortium name="DOE Joint Genome Institute"/>
            <consortium name="Mycorrhizal Genomics Consortium"/>
            <person name="Kohler A."/>
            <person name="Kuo A."/>
            <person name="Nagy L.G."/>
            <person name="Floudas D."/>
            <person name="Copeland A."/>
            <person name="Barry K.W."/>
            <person name="Cichocki N."/>
            <person name="Veneault-Fourrey C."/>
            <person name="LaButti K."/>
            <person name="Lindquist E.A."/>
            <person name="Lipzen A."/>
            <person name="Lundell T."/>
            <person name="Morin E."/>
            <person name="Murat C."/>
            <person name="Riley R."/>
            <person name="Ohm R."/>
            <person name="Sun H."/>
            <person name="Tunlid A."/>
            <person name="Henrissat B."/>
            <person name="Grigoriev I.V."/>
            <person name="Hibbett D.S."/>
            <person name="Martin F."/>
        </authorList>
    </citation>
    <scope>NUCLEOTIDE SEQUENCE [LARGE SCALE GENOMIC DNA]</scope>
    <source>
        <strain evidence="5">MUT 4182</strain>
    </source>
</reference>
<evidence type="ECO:0000313" key="5">
    <source>
        <dbReference type="Proteomes" id="UP000054248"/>
    </source>
</evidence>
<evidence type="ECO:0000313" key="4">
    <source>
        <dbReference type="EMBL" id="KIO15661.1"/>
    </source>
</evidence>
<dbReference type="PANTHER" id="PTHR21292">
    <property type="entry name" value="EXOCYST COMPLEX COMPONENT SEC6-RELATED"/>
    <property type="match status" value="1"/>
</dbReference>
<dbReference type="FunFam" id="1.10.357.50:FF:000006">
    <property type="entry name" value="Exocyst complex component sec6"/>
    <property type="match status" value="1"/>
</dbReference>
<evidence type="ECO:0000256" key="1">
    <source>
        <dbReference type="ARBA" id="ARBA00009447"/>
    </source>
</evidence>
<dbReference type="Gene3D" id="1.10.357.50">
    <property type="match status" value="1"/>
</dbReference>
<dbReference type="GO" id="GO:0000145">
    <property type="term" value="C:exocyst"/>
    <property type="evidence" value="ECO:0007669"/>
    <property type="project" value="InterPro"/>
</dbReference>
<dbReference type="Pfam" id="PF06046">
    <property type="entry name" value="Sec6"/>
    <property type="match status" value="1"/>
</dbReference>
<protein>
    <submittedName>
        <fullName evidence="4">Uncharacterized protein</fullName>
    </submittedName>
</protein>
<sequence length="402" mass="45556">LLTLHAWLKEYRESMDELEIDPELLQPPLIEGREQSLIDDYLKVIIQKLDEWTSNAMATDAKAFSARTEAPELDSENLYGLDGAVLMFQIINQQVDVAMESGQTSILAQVVKEGARIMRKNQAEWIKLVEEEYKKLVEKPEEVPGGLVEYVIAVANDQIRCADFAEALGARLEPRVGGKYKTMILESLNSAIDGYLDVAKKCTQTLIDTIFNDLKPATKLLFTQTWYTGIISQVVETIRDYMADYKAYLNPSLLELLVTDLIDTFLINYLNALRRASKLRMPAAADRIREDISEVFPVFSSLKPAKEVEETLEVMEEIISLLTASQSLVFLSYWPFAKRHGPNLQFVEALMKARDDMDRSGVNEVMDSIKRKVKEENLGEPEEPTIMKKIVVQTGFSAFLGR</sequence>
<dbReference type="PANTHER" id="PTHR21292:SF1">
    <property type="entry name" value="EXOCYST COMPLEX COMPONENT 3"/>
    <property type="match status" value="1"/>
</dbReference>
<comment type="similarity">
    <text evidence="1">Belongs to the SEC6 family.</text>
</comment>
<evidence type="ECO:0000256" key="3">
    <source>
        <dbReference type="ARBA" id="ARBA00022483"/>
    </source>
</evidence>
<evidence type="ECO:0000256" key="2">
    <source>
        <dbReference type="ARBA" id="ARBA00022448"/>
    </source>
</evidence>
<dbReference type="GO" id="GO:0051601">
    <property type="term" value="P:exocyst localization"/>
    <property type="evidence" value="ECO:0007669"/>
    <property type="project" value="TreeGrafter"/>
</dbReference>
<accession>A0A0C3Q048</accession>